<evidence type="ECO:0000313" key="10">
    <source>
        <dbReference type="EMBL" id="TXE33090.1"/>
    </source>
</evidence>
<dbReference type="Gene3D" id="3.30.70.1430">
    <property type="entry name" value="Multidrug efflux transporter AcrB pore domain"/>
    <property type="match status" value="2"/>
</dbReference>
<dbReference type="AlphaFoldDB" id="A0A9X9G4X9"/>
<evidence type="ECO:0000256" key="9">
    <source>
        <dbReference type="RuleBase" id="RU364070"/>
    </source>
</evidence>
<feature type="transmembrane region" description="Helical" evidence="9">
    <location>
        <begin position="12"/>
        <end position="32"/>
    </location>
</feature>
<dbReference type="Gene3D" id="3.30.70.1440">
    <property type="entry name" value="Multidrug efflux transporter AcrB pore domain"/>
    <property type="match status" value="1"/>
</dbReference>
<dbReference type="GO" id="GO:0042910">
    <property type="term" value="F:xenobiotic transmembrane transporter activity"/>
    <property type="evidence" value="ECO:0007669"/>
    <property type="project" value="TreeGrafter"/>
</dbReference>
<dbReference type="SUPFAM" id="SSF82714">
    <property type="entry name" value="Multidrug efflux transporter AcrB TolC docking domain, DN and DC subdomains"/>
    <property type="match status" value="2"/>
</dbReference>
<dbReference type="FunFam" id="3.30.70.1430:FF:000001">
    <property type="entry name" value="Efflux pump membrane transporter"/>
    <property type="match status" value="1"/>
</dbReference>
<evidence type="ECO:0000256" key="5">
    <source>
        <dbReference type="ARBA" id="ARBA00022519"/>
    </source>
</evidence>
<dbReference type="Gene3D" id="1.20.1640.10">
    <property type="entry name" value="Multidrug efflux transporter AcrB transmembrane domain"/>
    <property type="match status" value="2"/>
</dbReference>
<feature type="transmembrane region" description="Helical" evidence="9">
    <location>
        <begin position="396"/>
        <end position="419"/>
    </location>
</feature>
<keyword evidence="4" id="KW-1003">Cell membrane</keyword>
<dbReference type="InterPro" id="IPR027463">
    <property type="entry name" value="AcrB_DN_DC_subdom"/>
</dbReference>
<feature type="transmembrane region" description="Helical" evidence="9">
    <location>
        <begin position="1012"/>
        <end position="1034"/>
    </location>
</feature>
<evidence type="ECO:0000256" key="6">
    <source>
        <dbReference type="ARBA" id="ARBA00022692"/>
    </source>
</evidence>
<feature type="transmembrane region" description="Helical" evidence="9">
    <location>
        <begin position="342"/>
        <end position="362"/>
    </location>
</feature>
<dbReference type="PRINTS" id="PR00702">
    <property type="entry name" value="ACRIFLAVINRP"/>
</dbReference>
<dbReference type="Gene3D" id="3.30.70.1320">
    <property type="entry name" value="Multidrug efflux transporter AcrB pore domain like"/>
    <property type="match status" value="1"/>
</dbReference>
<dbReference type="NCBIfam" id="NF000282">
    <property type="entry name" value="RND_permease_1"/>
    <property type="match status" value="1"/>
</dbReference>
<dbReference type="SUPFAM" id="SSF82693">
    <property type="entry name" value="Multidrug efflux transporter AcrB pore domain, PN1, PN2, PC1 and PC2 subdomains"/>
    <property type="match status" value="3"/>
</dbReference>
<evidence type="ECO:0000256" key="4">
    <source>
        <dbReference type="ARBA" id="ARBA00022475"/>
    </source>
</evidence>
<dbReference type="GO" id="GO:0015562">
    <property type="term" value="F:efflux transmembrane transporter activity"/>
    <property type="evidence" value="ECO:0007669"/>
    <property type="project" value="InterPro"/>
</dbReference>
<dbReference type="PANTHER" id="PTHR32063:SF11">
    <property type="entry name" value="CATION OR DRUG EFFLUX SYSTEM PROTEIN"/>
    <property type="match status" value="1"/>
</dbReference>
<feature type="transmembrane region" description="Helical" evidence="9">
    <location>
        <begin position="878"/>
        <end position="898"/>
    </location>
</feature>
<evidence type="ECO:0000313" key="11">
    <source>
        <dbReference type="Proteomes" id="UP000321307"/>
    </source>
</evidence>
<evidence type="ECO:0000256" key="8">
    <source>
        <dbReference type="ARBA" id="ARBA00023136"/>
    </source>
</evidence>
<name>A0A9X9G4X9_9GAMM</name>
<dbReference type="Pfam" id="PF00873">
    <property type="entry name" value="ACR_tran"/>
    <property type="match status" value="1"/>
</dbReference>
<keyword evidence="3 9" id="KW-0813">Transport</keyword>
<dbReference type="Proteomes" id="UP000321307">
    <property type="component" value="Unassembled WGS sequence"/>
</dbReference>
<keyword evidence="5 9" id="KW-0997">Cell inner membrane</keyword>
<dbReference type="InterPro" id="IPR001036">
    <property type="entry name" value="Acrflvin-R"/>
</dbReference>
<accession>A0A9X9G4X9</accession>
<protein>
    <recommendedName>
        <fullName evidence="9">Efflux pump membrane transporter</fullName>
    </recommendedName>
</protein>
<gene>
    <name evidence="10" type="primary">sdeB</name>
    <name evidence="10" type="ORF">FOT63_03270</name>
</gene>
<dbReference type="Gene3D" id="3.30.2090.10">
    <property type="entry name" value="Multidrug efflux transporter AcrB TolC docking domain, DN and DC subdomains"/>
    <property type="match status" value="2"/>
</dbReference>
<comment type="subcellular location">
    <subcellularLocation>
        <location evidence="1 9">Cell inner membrane</location>
        <topology evidence="1 9">Multi-pass membrane protein</topology>
    </subcellularLocation>
</comment>
<proteinExistence type="inferred from homology"/>
<feature type="transmembrane region" description="Helical" evidence="9">
    <location>
        <begin position="980"/>
        <end position="1000"/>
    </location>
</feature>
<reference evidence="10 11" key="1">
    <citation type="submission" date="2019-07" db="EMBL/GenBank/DDBJ databases">
        <title>Serratia strains were isolated from fresh produce.</title>
        <authorList>
            <person name="Cho G.-S."/>
            <person name="Stein M."/>
            <person name="Lee W."/>
            <person name="Suh S.H."/>
            <person name="Franz C.M.A.P."/>
        </authorList>
    </citation>
    <scope>NUCLEOTIDE SEQUENCE [LARGE SCALE GENOMIC DNA]</scope>
    <source>
        <strain evidence="10 11">S17</strain>
    </source>
</reference>
<comment type="caution">
    <text evidence="10">The sequence shown here is derived from an EMBL/GenBank/DDBJ whole genome shotgun (WGS) entry which is preliminary data.</text>
</comment>
<evidence type="ECO:0000256" key="2">
    <source>
        <dbReference type="ARBA" id="ARBA00010942"/>
    </source>
</evidence>
<dbReference type="GO" id="GO:0005886">
    <property type="term" value="C:plasma membrane"/>
    <property type="evidence" value="ECO:0007669"/>
    <property type="project" value="UniProtKB-SubCell"/>
</dbReference>
<feature type="transmembrane region" description="Helical" evidence="9">
    <location>
        <begin position="440"/>
        <end position="460"/>
    </location>
</feature>
<dbReference type="FunFam" id="3.30.2090.10:FF:000001">
    <property type="entry name" value="Efflux pump membrane transporter"/>
    <property type="match status" value="1"/>
</dbReference>
<feature type="transmembrane region" description="Helical" evidence="9">
    <location>
        <begin position="543"/>
        <end position="564"/>
    </location>
</feature>
<dbReference type="InterPro" id="IPR004764">
    <property type="entry name" value="MdtF-like"/>
</dbReference>
<dbReference type="FunFam" id="1.20.1640.10:FF:000001">
    <property type="entry name" value="Efflux pump membrane transporter"/>
    <property type="match status" value="1"/>
</dbReference>
<dbReference type="RefSeq" id="WP_147837895.1">
    <property type="nucleotide sequence ID" value="NZ_VOUP01000001.1"/>
</dbReference>
<organism evidence="10 11">
    <name type="scientific">Serratia ureilytica</name>
    <dbReference type="NCBI Taxonomy" id="300181"/>
    <lineage>
        <taxon>Bacteria</taxon>
        <taxon>Pseudomonadati</taxon>
        <taxon>Pseudomonadota</taxon>
        <taxon>Gammaproteobacteria</taxon>
        <taxon>Enterobacterales</taxon>
        <taxon>Yersiniaceae</taxon>
        <taxon>Serratia</taxon>
    </lineage>
</organism>
<keyword evidence="8 9" id="KW-0472">Membrane</keyword>
<dbReference type="PANTHER" id="PTHR32063">
    <property type="match status" value="1"/>
</dbReference>
<keyword evidence="6 9" id="KW-0812">Transmembrane</keyword>
<dbReference type="NCBIfam" id="TIGR00915">
    <property type="entry name" value="2A0602"/>
    <property type="match status" value="1"/>
</dbReference>
<dbReference type="SUPFAM" id="SSF82866">
    <property type="entry name" value="Multidrug efflux transporter AcrB transmembrane domain"/>
    <property type="match status" value="2"/>
</dbReference>
<evidence type="ECO:0000256" key="7">
    <source>
        <dbReference type="ARBA" id="ARBA00022989"/>
    </source>
</evidence>
<keyword evidence="7 9" id="KW-1133">Transmembrane helix</keyword>
<evidence type="ECO:0000256" key="1">
    <source>
        <dbReference type="ARBA" id="ARBA00004429"/>
    </source>
</evidence>
<feature type="transmembrane region" description="Helical" evidence="9">
    <location>
        <begin position="369"/>
        <end position="390"/>
    </location>
</feature>
<feature type="transmembrane region" description="Helical" evidence="9">
    <location>
        <begin position="472"/>
        <end position="496"/>
    </location>
</feature>
<dbReference type="EMBL" id="VOUP01000001">
    <property type="protein sequence ID" value="TXE33090.1"/>
    <property type="molecule type" value="Genomic_DNA"/>
</dbReference>
<comment type="similarity">
    <text evidence="2 9">Belongs to the resistance-nodulation-cell division (RND) (TC 2.A.6) family.</text>
</comment>
<feature type="transmembrane region" description="Helical" evidence="9">
    <location>
        <begin position="931"/>
        <end position="952"/>
    </location>
</feature>
<dbReference type="GO" id="GO:0009636">
    <property type="term" value="P:response to toxic substance"/>
    <property type="evidence" value="ECO:0007669"/>
    <property type="project" value="UniProtKB-ARBA"/>
</dbReference>
<feature type="transmembrane region" description="Helical" evidence="9">
    <location>
        <begin position="905"/>
        <end position="925"/>
    </location>
</feature>
<evidence type="ECO:0000256" key="3">
    <source>
        <dbReference type="ARBA" id="ARBA00022448"/>
    </source>
</evidence>
<sequence>MDFSRFFIDRPIFAAVLSILIFVAGVIAIPLLPISEYPDVVPPSVQVRAEYPGANPKEIAETVATPLEEAINGVENMMYMKSVAGSDGVLVTTVTFRPGTDPDQAQVQVQNRVAQAEARLPEDVRRQGITTQKQSPALTLVVHLVSPSGKYDSLYLRNYATLKVKDELARLPGVGQVQIFGAGEYAMRIWLDPNKVAARGLTASDVVSAMQEQNVQVSAGQLGAEPMPTRSDYLLSINAQGRLQTEEEFGNIILKSGDNGEIVRLRDVARIEMGSGSYALRAQLNNKDAVGIGIFQSPGANAIELSDAVRGKMAELATRFPDGMSWKSPYDPTVFVRDSIRAVVDTLLEAVILVVLVVILFLQTWRASIIPLLAVPISVVGTFAALYLLGFSLNTLSLFGLVLAIGIVVDDAIVVVENVERNIEEGLSPLAAAHQAMREVSGPIIAIAVVLCAVFVPMAFLSGVTGQFYKQFAVTIAISTVISAINSLTLSPALAARLLKPHGAPKDLPSRLIDRLFGWLFRPFNRFFASGSQRYQNGVSRVLGRRGAVFVVYLLLLVAAGVMFKTVPGGFIPTQDKLYLIGGVKMPEGASLERTDAVIRKMSAIGLSVDGVTDAVAFPGLNALQFTNTPNTGTVFFALESLSTRTRTAAQINAEINARISQIQEGFAFSIMPPPILGIGQGSGYSLYVQDRGGLGYGALQTAINTMSGAIMQTPGMGFPISSYQANVPQLDAKIDRDKAKAQGVPLNALFSTLQTYLGSSYINDFNRYGRTWKVMAQADGQFRDSVEDIANLRTRNDKGEMVPIGSMVSIGTTYGPDPVIRYNGFPAADLIGDADPRVLSSTQAMSALTQMAGKLLPNGMNIQWTDLSYQQSTQGNAALVVFPVAVLLAFLALAALYESWTLPLAVILIVPMTMLSALFGVWLTGGDNNVFVQVGLVVLMGLACKNAILIVEFARELEMQGKGIVEAALEACRLRLRPIVMTSIAFIAGTIPLILGHGAGAEVRGVTGITVFSGMLGVTLFGLFLTPVFYVTLRRLVARKTQTQTA</sequence>